<comment type="caution">
    <text evidence="1">The sequence shown here is derived from an EMBL/GenBank/DDBJ whole genome shotgun (WGS) entry which is preliminary data.</text>
</comment>
<evidence type="ECO:0000313" key="2">
    <source>
        <dbReference type="Proteomes" id="UP000593576"/>
    </source>
</evidence>
<evidence type="ECO:0008006" key="3">
    <source>
        <dbReference type="Google" id="ProtNLM"/>
    </source>
</evidence>
<name>A0A7J9MFH6_GOSSC</name>
<dbReference type="AlphaFoldDB" id="A0A7J9MFH6"/>
<proteinExistence type="predicted"/>
<dbReference type="OrthoDB" id="10473662at2759"/>
<evidence type="ECO:0000313" key="1">
    <source>
        <dbReference type="EMBL" id="MBA0869694.1"/>
    </source>
</evidence>
<protein>
    <recommendedName>
        <fullName evidence="3">RNase H type-1 domain-containing protein</fullName>
    </recommendedName>
</protein>
<dbReference type="EMBL" id="JABFAF010000011">
    <property type="protein sequence ID" value="MBA0869694.1"/>
    <property type="molecule type" value="Genomic_DNA"/>
</dbReference>
<keyword evidence="2" id="KW-1185">Reference proteome</keyword>
<dbReference type="Proteomes" id="UP000593576">
    <property type="component" value="Unassembled WGS sequence"/>
</dbReference>
<accession>A0A7J9MFH6</accession>
<sequence>MGFRSILLEGDSLSIIKKLKSYREDRSILKPISQSIRLLESYLPFCSSYLPFCSKRS</sequence>
<gene>
    <name evidence="1" type="ORF">Goshw_001815</name>
</gene>
<organism evidence="1 2">
    <name type="scientific">Gossypium schwendimanii</name>
    <name type="common">Cotton</name>
    <dbReference type="NCBI Taxonomy" id="34291"/>
    <lineage>
        <taxon>Eukaryota</taxon>
        <taxon>Viridiplantae</taxon>
        <taxon>Streptophyta</taxon>
        <taxon>Embryophyta</taxon>
        <taxon>Tracheophyta</taxon>
        <taxon>Spermatophyta</taxon>
        <taxon>Magnoliopsida</taxon>
        <taxon>eudicotyledons</taxon>
        <taxon>Gunneridae</taxon>
        <taxon>Pentapetalae</taxon>
        <taxon>rosids</taxon>
        <taxon>malvids</taxon>
        <taxon>Malvales</taxon>
        <taxon>Malvaceae</taxon>
        <taxon>Malvoideae</taxon>
        <taxon>Gossypium</taxon>
    </lineage>
</organism>
<reference evidence="1 2" key="1">
    <citation type="journal article" date="2019" name="Genome Biol. Evol.">
        <title>Insights into the evolution of the New World diploid cottons (Gossypium, subgenus Houzingenia) based on genome sequencing.</title>
        <authorList>
            <person name="Grover C.E."/>
            <person name="Arick M.A. 2nd"/>
            <person name="Thrash A."/>
            <person name="Conover J.L."/>
            <person name="Sanders W.S."/>
            <person name="Peterson D.G."/>
            <person name="Frelichowski J.E."/>
            <person name="Scheffler J.A."/>
            <person name="Scheffler B.E."/>
            <person name="Wendel J.F."/>
        </authorList>
    </citation>
    <scope>NUCLEOTIDE SEQUENCE [LARGE SCALE GENOMIC DNA]</scope>
    <source>
        <strain evidence="1">1</strain>
        <tissue evidence="1">Leaf</tissue>
    </source>
</reference>